<keyword evidence="3" id="KW-0326">Glycosidase</keyword>
<keyword evidence="3" id="KW-0119">Carbohydrate metabolism</keyword>
<dbReference type="InterPro" id="IPR054049">
    <property type="entry name" value="SupH-like_C"/>
</dbReference>
<protein>
    <recommendedName>
        <fullName evidence="3">Alpha-amylase</fullName>
        <ecNumber evidence="3">3.2.1.1</ecNumber>
    </recommendedName>
</protein>
<dbReference type="KEGG" id="pfla:Pflav_082490"/>
<dbReference type="Pfam" id="PF00128">
    <property type="entry name" value="Alpha-amylase"/>
    <property type="match status" value="2"/>
</dbReference>
<dbReference type="RefSeq" id="WP_173041571.1">
    <property type="nucleotide sequence ID" value="NZ_AP022870.1"/>
</dbReference>
<evidence type="ECO:0000256" key="1">
    <source>
        <dbReference type="ARBA" id="ARBA00008061"/>
    </source>
</evidence>
<dbReference type="PRINTS" id="PR00110">
    <property type="entry name" value="ALPHAAMYLASE"/>
</dbReference>
<proteinExistence type="inferred from homology"/>
<keyword evidence="6" id="KW-1185">Reference proteome</keyword>
<evidence type="ECO:0000259" key="4">
    <source>
        <dbReference type="SMART" id="SM00642"/>
    </source>
</evidence>
<evidence type="ECO:0000256" key="2">
    <source>
        <dbReference type="RuleBase" id="RU003615"/>
    </source>
</evidence>
<keyword evidence="3" id="KW-0378">Hydrolase</keyword>
<dbReference type="Proteomes" id="UP000502508">
    <property type="component" value="Chromosome"/>
</dbReference>
<dbReference type="SUPFAM" id="SSF51011">
    <property type="entry name" value="Glycosyl hydrolase domain"/>
    <property type="match status" value="1"/>
</dbReference>
<comment type="similarity">
    <text evidence="1 2">Belongs to the glycosyl hydrolase 13 family.</text>
</comment>
<dbReference type="PANTHER" id="PTHR10357">
    <property type="entry name" value="ALPHA-AMYLASE FAMILY MEMBER"/>
    <property type="match status" value="1"/>
</dbReference>
<organism evidence="5 6">
    <name type="scientific">Phytohabitans flavus</name>
    <dbReference type="NCBI Taxonomy" id="1076124"/>
    <lineage>
        <taxon>Bacteria</taxon>
        <taxon>Bacillati</taxon>
        <taxon>Actinomycetota</taxon>
        <taxon>Actinomycetes</taxon>
        <taxon>Micromonosporales</taxon>
        <taxon>Micromonosporaceae</taxon>
    </lineage>
</organism>
<dbReference type="GO" id="GO:0004556">
    <property type="term" value="F:alpha-amylase activity"/>
    <property type="evidence" value="ECO:0007669"/>
    <property type="project" value="UniProtKB-UniRule"/>
</dbReference>
<evidence type="ECO:0000313" key="6">
    <source>
        <dbReference type="Proteomes" id="UP000502508"/>
    </source>
</evidence>
<dbReference type="InterPro" id="IPR006046">
    <property type="entry name" value="Alpha_amylase"/>
</dbReference>
<dbReference type="InterPro" id="IPR045857">
    <property type="entry name" value="O16G_dom_2"/>
</dbReference>
<dbReference type="InterPro" id="IPR006047">
    <property type="entry name" value="GH13_cat_dom"/>
</dbReference>
<dbReference type="GO" id="GO:0005975">
    <property type="term" value="P:carbohydrate metabolic process"/>
    <property type="evidence" value="ECO:0007669"/>
    <property type="project" value="InterPro"/>
</dbReference>
<dbReference type="Gene3D" id="3.20.20.80">
    <property type="entry name" value="Glycosidases"/>
    <property type="match status" value="1"/>
</dbReference>
<dbReference type="Pfam" id="PF22157">
    <property type="entry name" value="SupH-like_C"/>
    <property type="match status" value="1"/>
</dbReference>
<reference evidence="5 6" key="2">
    <citation type="submission" date="2020-03" db="EMBL/GenBank/DDBJ databases">
        <authorList>
            <person name="Ichikawa N."/>
            <person name="Kimura A."/>
            <person name="Kitahashi Y."/>
            <person name="Uohara A."/>
        </authorList>
    </citation>
    <scope>NUCLEOTIDE SEQUENCE [LARGE SCALE GENOMIC DNA]</scope>
    <source>
        <strain evidence="5 6">NBRC 107702</strain>
    </source>
</reference>
<feature type="domain" description="Glycosyl hydrolase family 13 catalytic" evidence="4">
    <location>
        <begin position="18"/>
        <end position="420"/>
    </location>
</feature>
<comment type="catalytic activity">
    <reaction evidence="3">
        <text>Endohydrolysis of (1-&gt;4)-alpha-D-glucosidic linkages in polysaccharides containing three or more (1-&gt;4)-alpha-linked D-glucose units.</text>
        <dbReference type="EC" id="3.2.1.1"/>
    </reaction>
</comment>
<reference evidence="5 6" key="1">
    <citation type="submission" date="2020-03" db="EMBL/GenBank/DDBJ databases">
        <title>Whole genome shotgun sequence of Phytohabitans flavus NBRC 107702.</title>
        <authorList>
            <person name="Komaki H."/>
            <person name="Tamura T."/>
        </authorList>
    </citation>
    <scope>NUCLEOTIDE SEQUENCE [LARGE SCALE GENOMIC DNA]</scope>
    <source>
        <strain evidence="5 6">NBRC 107702</strain>
    </source>
</reference>
<dbReference type="SUPFAM" id="SSF51445">
    <property type="entry name" value="(Trans)glycosidases"/>
    <property type="match status" value="1"/>
</dbReference>
<evidence type="ECO:0000256" key="3">
    <source>
        <dbReference type="RuleBase" id="RU361134"/>
    </source>
</evidence>
<dbReference type="Gene3D" id="3.90.400.10">
    <property type="entry name" value="Oligo-1,6-glucosidase, Domain 2"/>
    <property type="match status" value="1"/>
</dbReference>
<dbReference type="GO" id="GO:0043169">
    <property type="term" value="F:cation binding"/>
    <property type="evidence" value="ECO:0007669"/>
    <property type="project" value="InterPro"/>
</dbReference>
<name>A0A6F8Y733_9ACTN</name>
<dbReference type="PANTHER" id="PTHR10357:SF219">
    <property type="entry name" value="MALTOSE ALPHA-D-GLUCOSYLTRANSFERASE"/>
    <property type="match status" value="1"/>
</dbReference>
<dbReference type="InterPro" id="IPR013780">
    <property type="entry name" value="Glyco_hydro_b"/>
</dbReference>
<accession>A0A6F8Y733</accession>
<dbReference type="AlphaFoldDB" id="A0A6F8Y733"/>
<dbReference type="Gene3D" id="2.60.40.1180">
    <property type="entry name" value="Golgi alpha-mannosidase II"/>
    <property type="match status" value="1"/>
</dbReference>
<gene>
    <name evidence="5" type="ORF">Pflav_082490</name>
</gene>
<dbReference type="CDD" id="cd11334">
    <property type="entry name" value="AmyAc_TreS"/>
    <property type="match status" value="1"/>
</dbReference>
<dbReference type="InterPro" id="IPR017853">
    <property type="entry name" value="GH"/>
</dbReference>
<sequence>MKLSHTADLWWKNAVVYCLDVETFFDANGDGCGDFRGLAQRVGYLDEMGVTCIWLMPFYPTPDRDDGYDITDFYGVDSRLGTGGEFVEFLQVARDRGIRVIADLVVNHTSSRHPWFQSARSSPESPHRDWYVWRDKPPADGPEGVVFPDQEKSLWEYDEQAGQYYLHRFYKHQPDLNVANPAVRDEIMRVLGYWLHLGLSGFRVDAVPFLLETDGALDAEDLPDPHAYLRDLRAYLSRRNGEAVLLGEVNLPYPDTMRFFGDEDGDELTMCFDFIGMQRLYLSLARQQAGPLAEALRERPEQPKDAHWATFVRNHDELTLDKLSEQERQEVFDAFGREPRMQLYGRGLRRRLPPMLDGDPDRIRLVYSLLFSLPGTPVLFYGEEIGMGEELSFEGRNAVRTPMQWSDDDNAGFSTGDPEKLVAPVVQGEYGPSKVNVASHLRDPHSLLSWMKLLIRRYRQCPELAWGRYEVLPHEAEQVLAHRADQDGGTVVALHNFAGEPVEVALRLDGVESGDRLVDLLGDGVTPVGDGRVSLRLDRYGCRWLRVVKPGEVFLP</sequence>
<dbReference type="EMBL" id="AP022870">
    <property type="protein sequence ID" value="BCB81839.1"/>
    <property type="molecule type" value="Genomic_DNA"/>
</dbReference>
<dbReference type="EC" id="3.2.1.1" evidence="3"/>
<dbReference type="SMART" id="SM00642">
    <property type="entry name" value="Aamy"/>
    <property type="match status" value="1"/>
</dbReference>
<evidence type="ECO:0000313" key="5">
    <source>
        <dbReference type="EMBL" id="BCB81839.1"/>
    </source>
</evidence>